<evidence type="ECO:0000259" key="3">
    <source>
        <dbReference type="Pfam" id="PF09588"/>
    </source>
</evidence>
<dbReference type="SUPFAM" id="SSF52980">
    <property type="entry name" value="Restriction endonuclease-like"/>
    <property type="match status" value="1"/>
</dbReference>
<feature type="domain" description="YqaJ viral recombinase" evidence="3">
    <location>
        <begin position="25"/>
        <end position="160"/>
    </location>
</feature>
<keyword evidence="2" id="KW-0175">Coiled coil</keyword>
<reference evidence="4" key="1">
    <citation type="submission" date="2020-10" db="EMBL/GenBank/DDBJ databases">
        <authorList>
            <person name="Gilroy R."/>
        </authorList>
    </citation>
    <scope>NUCLEOTIDE SEQUENCE</scope>
    <source>
        <strain evidence="4">4920</strain>
    </source>
</reference>
<evidence type="ECO:0000256" key="2">
    <source>
        <dbReference type="SAM" id="Coils"/>
    </source>
</evidence>
<reference evidence="4" key="2">
    <citation type="journal article" date="2021" name="PeerJ">
        <title>Extensive microbial diversity within the chicken gut microbiome revealed by metagenomics and culture.</title>
        <authorList>
            <person name="Gilroy R."/>
            <person name="Ravi A."/>
            <person name="Getino M."/>
            <person name="Pursley I."/>
            <person name="Horton D.L."/>
            <person name="Alikhan N.F."/>
            <person name="Baker D."/>
            <person name="Gharbi K."/>
            <person name="Hall N."/>
            <person name="Watson M."/>
            <person name="Adriaenssens E.M."/>
            <person name="Foster-Nyarko E."/>
            <person name="Jarju S."/>
            <person name="Secka A."/>
            <person name="Antonio M."/>
            <person name="Oren A."/>
            <person name="Chaudhuri R.R."/>
            <person name="La Ragione R."/>
            <person name="Hildebrand F."/>
            <person name="Pallen M.J."/>
        </authorList>
    </citation>
    <scope>NUCLEOTIDE SEQUENCE</scope>
    <source>
        <strain evidence="4">4920</strain>
    </source>
</reference>
<dbReference type="Gene3D" id="3.90.320.10">
    <property type="match status" value="1"/>
</dbReference>
<dbReference type="EMBL" id="DVOF01000206">
    <property type="protein sequence ID" value="HIV03295.1"/>
    <property type="molecule type" value="Genomic_DNA"/>
</dbReference>
<dbReference type="GO" id="GO:0016787">
    <property type="term" value="F:hydrolase activity"/>
    <property type="evidence" value="ECO:0007669"/>
    <property type="project" value="UniProtKB-KW"/>
</dbReference>
<keyword evidence="1" id="KW-0378">Hydrolase</keyword>
<sequence>SILMPKLDYSPIILIQDTTKLTREEWLEARRQGIGGSDAAIVMEESPWKTKADLYLDKLGLAPDTDDENWVQKEIGKLLEPLIARIFEKKTGFHIVDTHAMYQHPIYPFMIADIDYLIQFDDGTYGILECKHTERYNLGEWENDSQPYHYTLQGAHYMSVLNLDKLYFACLYGNSENDFLRRYMERDYELEQQLILEELDFWQNYVQKKTAPPFGGKTDLALASLRRRYRGNADADAIKLTQPEAQMLLEALELKKQKSELEKQVKTLDERIKHCYVPIMDRMGDSCKAVYDMGDGKQELVATWNPYSRKTVTADNIEKLQLHYPSIYKKYVTDSAYRRFDVKLKTKPKAKGAQQGKTAA</sequence>
<dbReference type="InterPro" id="IPR011604">
    <property type="entry name" value="PDDEXK-like_dom_sf"/>
</dbReference>
<dbReference type="Pfam" id="PF09588">
    <property type="entry name" value="YqaJ"/>
    <property type="match status" value="1"/>
</dbReference>
<gene>
    <name evidence="4" type="ORF">IAC74_06935</name>
</gene>
<dbReference type="InterPro" id="IPR011335">
    <property type="entry name" value="Restrct_endonuc-II-like"/>
</dbReference>
<protein>
    <submittedName>
        <fullName evidence="4">YqaJ viral recombinase family protein</fullName>
    </submittedName>
</protein>
<dbReference type="InterPro" id="IPR017482">
    <property type="entry name" value="Lambda-type_endonuclease"/>
</dbReference>
<dbReference type="Proteomes" id="UP000886743">
    <property type="component" value="Unassembled WGS sequence"/>
</dbReference>
<proteinExistence type="predicted"/>
<feature type="coiled-coil region" evidence="2">
    <location>
        <begin position="244"/>
        <end position="271"/>
    </location>
</feature>
<dbReference type="NCBIfam" id="TIGR03033">
    <property type="entry name" value="phage_rel_nuc"/>
    <property type="match status" value="1"/>
</dbReference>
<evidence type="ECO:0000313" key="5">
    <source>
        <dbReference type="Proteomes" id="UP000886743"/>
    </source>
</evidence>
<name>A0A9D1T091_9FIRM</name>
<evidence type="ECO:0000313" key="4">
    <source>
        <dbReference type="EMBL" id="HIV03295.1"/>
    </source>
</evidence>
<feature type="non-terminal residue" evidence="4">
    <location>
        <position position="1"/>
    </location>
</feature>
<accession>A0A9D1T091</accession>
<comment type="caution">
    <text evidence="4">The sequence shown here is derived from an EMBL/GenBank/DDBJ whole genome shotgun (WGS) entry which is preliminary data.</text>
</comment>
<dbReference type="AlphaFoldDB" id="A0A9D1T091"/>
<dbReference type="InterPro" id="IPR019080">
    <property type="entry name" value="YqaJ_viral_recombinase"/>
</dbReference>
<evidence type="ECO:0000256" key="1">
    <source>
        <dbReference type="ARBA" id="ARBA00022801"/>
    </source>
</evidence>
<organism evidence="4 5">
    <name type="scientific">Candidatus Aphodoplasma excrementigallinarum</name>
    <dbReference type="NCBI Taxonomy" id="2840673"/>
    <lineage>
        <taxon>Bacteria</taxon>
        <taxon>Bacillati</taxon>
        <taxon>Bacillota</taxon>
        <taxon>Clostridia</taxon>
        <taxon>Eubacteriales</taxon>
        <taxon>Candidatus Aphodoplasma</taxon>
    </lineage>
</organism>